<dbReference type="Proteomes" id="UP001163046">
    <property type="component" value="Unassembled WGS sequence"/>
</dbReference>
<dbReference type="Pfam" id="PF08477">
    <property type="entry name" value="Roc"/>
    <property type="match status" value="1"/>
</dbReference>
<comment type="caution">
    <text evidence="4">The sequence shown here is derived from an EMBL/GenBank/DDBJ whole genome shotgun (WGS) entry which is preliminary data.</text>
</comment>
<name>A0A9X0A5H0_9CNID</name>
<reference evidence="4" key="1">
    <citation type="submission" date="2023-01" db="EMBL/GenBank/DDBJ databases">
        <title>Genome assembly of the deep-sea coral Lophelia pertusa.</title>
        <authorList>
            <person name="Herrera S."/>
            <person name="Cordes E."/>
        </authorList>
    </citation>
    <scope>NUCLEOTIDE SEQUENCE</scope>
    <source>
        <strain evidence="4">USNM1676648</strain>
        <tissue evidence="4">Polyp</tissue>
    </source>
</reference>
<protein>
    <recommendedName>
        <fullName evidence="3">Roc domain-containing protein</fullName>
    </recommendedName>
</protein>
<evidence type="ECO:0000259" key="3">
    <source>
        <dbReference type="PROSITE" id="PS51424"/>
    </source>
</evidence>
<proteinExistence type="predicted"/>
<dbReference type="Gene3D" id="3.40.50.300">
    <property type="entry name" value="P-loop containing nucleotide triphosphate hydrolases"/>
    <property type="match status" value="1"/>
</dbReference>
<feature type="domain" description="Roc" evidence="3">
    <location>
        <begin position="62"/>
        <end position="312"/>
    </location>
</feature>
<keyword evidence="5" id="KW-1185">Reference proteome</keyword>
<dbReference type="GO" id="GO:0000166">
    <property type="term" value="F:nucleotide binding"/>
    <property type="evidence" value="ECO:0007669"/>
    <property type="project" value="UniProtKB-KW"/>
</dbReference>
<gene>
    <name evidence="4" type="ORF">OS493_003440</name>
</gene>
<dbReference type="SUPFAM" id="SSF52540">
    <property type="entry name" value="P-loop containing nucleoside triphosphate hydrolases"/>
    <property type="match status" value="1"/>
</dbReference>
<sequence length="499" mass="57284">MALDVQGIRLTDDHTLESASEVMSQLQFERRLPNGRDAYLQTLLRNLGFRSEQDPGQDGTEYKQFVFQGQCLILGDARVGKTSLKKSLMGNPFDADEPGTKGVEMSLVDRKWRNQHSDAGLMFGSFARFRESVLYQGVLFGPAGVEVVLDEEKVVLNFQKLRKALHTKFSSLKLKILDFSGDKEYYAYHHIFQRDQAIYIVVFNMANFADDNFRNVAAKIQRLCFWLESICSKAASKTPIFLVGTHRGHMVKTCLKGIDINLRKHLLDSFSDELVKNEADKLLYFPIENSHGKNDREIQNLQRKIMSIAEEHKATMGGEIPFSWIKIQDAIINLRKNKNAKFCVTLDQFPTSFGKYFICSNWSGETLKYFNEKGLVMYVDAGQHSELSKWVLLKPEILIDIIIQLVTSLTDDEELEQHGFTRDWKLLHHTGMLTESLMRNILVRVKENEEAMKGFLEEYDIICPLFYNVNHEREEAKVAYFVPSLLPLSENGKHTSVVQ</sequence>
<keyword evidence="1" id="KW-0677">Repeat</keyword>
<dbReference type="PROSITE" id="PS51424">
    <property type="entry name" value="ROC"/>
    <property type="match status" value="1"/>
</dbReference>
<evidence type="ECO:0000256" key="1">
    <source>
        <dbReference type="ARBA" id="ARBA00022737"/>
    </source>
</evidence>
<dbReference type="AlphaFoldDB" id="A0A9X0A5H0"/>
<keyword evidence="2" id="KW-0547">Nucleotide-binding</keyword>
<evidence type="ECO:0000256" key="2">
    <source>
        <dbReference type="ARBA" id="ARBA00022741"/>
    </source>
</evidence>
<dbReference type="EMBL" id="MU825397">
    <property type="protein sequence ID" value="KAJ7393781.1"/>
    <property type="molecule type" value="Genomic_DNA"/>
</dbReference>
<evidence type="ECO:0000313" key="4">
    <source>
        <dbReference type="EMBL" id="KAJ7393781.1"/>
    </source>
</evidence>
<organism evidence="4 5">
    <name type="scientific">Desmophyllum pertusum</name>
    <dbReference type="NCBI Taxonomy" id="174260"/>
    <lineage>
        <taxon>Eukaryota</taxon>
        <taxon>Metazoa</taxon>
        <taxon>Cnidaria</taxon>
        <taxon>Anthozoa</taxon>
        <taxon>Hexacorallia</taxon>
        <taxon>Scleractinia</taxon>
        <taxon>Caryophylliina</taxon>
        <taxon>Caryophylliidae</taxon>
        <taxon>Desmophyllum</taxon>
    </lineage>
</organism>
<accession>A0A9X0A5H0</accession>
<evidence type="ECO:0000313" key="5">
    <source>
        <dbReference type="Proteomes" id="UP001163046"/>
    </source>
</evidence>
<dbReference type="OrthoDB" id="5950235at2759"/>
<dbReference type="InterPro" id="IPR027417">
    <property type="entry name" value="P-loop_NTPase"/>
</dbReference>
<dbReference type="InterPro" id="IPR020859">
    <property type="entry name" value="ROC"/>
</dbReference>